<accession>A0A8S1SZN1</accession>
<dbReference type="Proteomes" id="UP000683925">
    <property type="component" value="Unassembled WGS sequence"/>
</dbReference>
<sequence>MNDDMTENDVDCQTFDLYQIKNSDSQSMGLKKVETQIENQNSDPLLYQRTLFINEELLEVEKEKIDKNIYEIGIIFEEIIYLIIIQCIECKFDIFIYPKYQLDHINQYLVLKYIFKIHTTPEQIRNQINKAKNYIQKDNEHLQKMARVWFDLNKFKQNGEDLLNYFDAFEIMNTMFKQQSQIFADFLMFLAERYYQSEVIITSELYNQILQTFFPLRNNDQIEHPFIQEFFNAKQNIYD</sequence>
<comment type="caution">
    <text evidence="1">The sequence shown here is derived from an EMBL/GenBank/DDBJ whole genome shotgun (WGS) entry which is preliminary data.</text>
</comment>
<name>A0A8S1SZN1_PAROT</name>
<gene>
    <name evidence="1" type="ORF">POCTA_138.1.T0160324</name>
</gene>
<evidence type="ECO:0000313" key="2">
    <source>
        <dbReference type="Proteomes" id="UP000683925"/>
    </source>
</evidence>
<reference evidence="1" key="1">
    <citation type="submission" date="2021-01" db="EMBL/GenBank/DDBJ databases">
        <authorList>
            <consortium name="Genoscope - CEA"/>
            <person name="William W."/>
        </authorList>
    </citation>
    <scope>NUCLEOTIDE SEQUENCE</scope>
</reference>
<protein>
    <submittedName>
        <fullName evidence="1">Uncharacterized protein</fullName>
    </submittedName>
</protein>
<organism evidence="1 2">
    <name type="scientific">Paramecium octaurelia</name>
    <dbReference type="NCBI Taxonomy" id="43137"/>
    <lineage>
        <taxon>Eukaryota</taxon>
        <taxon>Sar</taxon>
        <taxon>Alveolata</taxon>
        <taxon>Ciliophora</taxon>
        <taxon>Intramacronucleata</taxon>
        <taxon>Oligohymenophorea</taxon>
        <taxon>Peniculida</taxon>
        <taxon>Parameciidae</taxon>
        <taxon>Paramecium</taxon>
    </lineage>
</organism>
<keyword evidence="2" id="KW-1185">Reference proteome</keyword>
<proteinExistence type="predicted"/>
<evidence type="ECO:0000313" key="1">
    <source>
        <dbReference type="EMBL" id="CAD8144769.1"/>
    </source>
</evidence>
<dbReference type="EMBL" id="CAJJDP010000016">
    <property type="protein sequence ID" value="CAD8144769.1"/>
    <property type="molecule type" value="Genomic_DNA"/>
</dbReference>
<dbReference type="AlphaFoldDB" id="A0A8S1SZN1"/>